<proteinExistence type="predicted"/>
<evidence type="ECO:0000313" key="1">
    <source>
        <dbReference type="EMBL" id="SAK99562.1"/>
    </source>
</evidence>
<evidence type="ECO:0000313" key="2">
    <source>
        <dbReference type="Proteomes" id="UP000071859"/>
    </source>
</evidence>
<sequence length="80" mass="8702">MNARDYLHVLESLTRKAGSGRLENSLIIAIADLADQIALSLDLPPIERDRLLMARATALGGRPDLAIAKIETILRRIAGL</sequence>
<dbReference type="EMBL" id="FCOX02000039">
    <property type="protein sequence ID" value="SAK99562.1"/>
    <property type="molecule type" value="Genomic_DNA"/>
</dbReference>
<dbReference type="Proteomes" id="UP000071859">
    <property type="component" value="Unassembled WGS sequence"/>
</dbReference>
<name>A0A158DY74_9BURK</name>
<dbReference type="AlphaFoldDB" id="A0A158DY74"/>
<accession>A0A158DY74</accession>
<reference evidence="1" key="1">
    <citation type="submission" date="2016-01" db="EMBL/GenBank/DDBJ databases">
        <authorList>
            <person name="Peeters C."/>
        </authorList>
    </citation>
    <scope>NUCLEOTIDE SEQUENCE</scope>
    <source>
        <strain evidence="1">LMG 29321</strain>
    </source>
</reference>
<gene>
    <name evidence="1" type="ORF">AWB78_05801</name>
</gene>
<protein>
    <submittedName>
        <fullName evidence="1">Uncharacterized protein</fullName>
    </submittedName>
</protein>
<comment type="caution">
    <text evidence="1">The sequence shown here is derived from an EMBL/GenBank/DDBJ whole genome shotgun (WGS) entry which is preliminary data.</text>
</comment>
<organism evidence="1 2">
    <name type="scientific">Caballeronia calidae</name>
    <dbReference type="NCBI Taxonomy" id="1777139"/>
    <lineage>
        <taxon>Bacteria</taxon>
        <taxon>Pseudomonadati</taxon>
        <taxon>Pseudomonadota</taxon>
        <taxon>Betaproteobacteria</taxon>
        <taxon>Burkholderiales</taxon>
        <taxon>Burkholderiaceae</taxon>
        <taxon>Caballeronia</taxon>
    </lineage>
</organism>
<keyword evidence="2" id="KW-1185">Reference proteome</keyword>